<protein>
    <submittedName>
        <fullName evidence="3">DUF308 domain-containing protein</fullName>
    </submittedName>
</protein>
<keyword evidence="4" id="KW-1185">Reference proteome</keyword>
<evidence type="ECO:0000256" key="1">
    <source>
        <dbReference type="SAM" id="Phobius"/>
    </source>
</evidence>
<keyword evidence="1" id="KW-0472">Membrane</keyword>
<dbReference type="Pfam" id="PF03729">
    <property type="entry name" value="DUF308"/>
    <property type="match status" value="2"/>
</dbReference>
<evidence type="ECO:0000313" key="4">
    <source>
        <dbReference type="Proteomes" id="UP000636394"/>
    </source>
</evidence>
<dbReference type="InterPro" id="IPR052712">
    <property type="entry name" value="Acid_resist_chaperone_HdeD"/>
</dbReference>
<dbReference type="Proteomes" id="UP000671910">
    <property type="component" value="Chromosome"/>
</dbReference>
<dbReference type="KEGG" id="ebz:J7S26_07915"/>
<feature type="transmembrane region" description="Helical" evidence="1">
    <location>
        <begin position="12"/>
        <end position="32"/>
    </location>
</feature>
<dbReference type="AlphaFoldDB" id="A0A9E6MQU6"/>
<evidence type="ECO:0000313" key="5">
    <source>
        <dbReference type="Proteomes" id="UP000671910"/>
    </source>
</evidence>
<keyword evidence="1" id="KW-1133">Transmembrane helix</keyword>
<dbReference type="RefSeq" id="WP_165061928.1">
    <property type="nucleotide sequence ID" value="NZ_CP072829.1"/>
</dbReference>
<feature type="transmembrane region" description="Helical" evidence="1">
    <location>
        <begin position="127"/>
        <end position="147"/>
    </location>
</feature>
<gene>
    <name evidence="2" type="ORF">GMI68_09665</name>
    <name evidence="3" type="ORF">J7S26_07915</name>
</gene>
<dbReference type="EMBL" id="CP072829">
    <property type="protein sequence ID" value="QTU84259.1"/>
    <property type="molecule type" value="Genomic_DNA"/>
</dbReference>
<dbReference type="GO" id="GO:0005886">
    <property type="term" value="C:plasma membrane"/>
    <property type="evidence" value="ECO:0007669"/>
    <property type="project" value="TreeGrafter"/>
</dbReference>
<name>A0A9E6MQU6_9ACTN</name>
<reference evidence="3" key="2">
    <citation type="submission" date="2021-04" db="EMBL/GenBank/DDBJ databases">
        <title>Novel species in family Eggerthellaceae.</title>
        <authorList>
            <person name="Zhang G."/>
        </authorList>
    </citation>
    <scope>NUCLEOTIDE SEQUENCE</scope>
    <source>
        <strain evidence="3">Zg-886</strain>
    </source>
</reference>
<evidence type="ECO:0000313" key="2">
    <source>
        <dbReference type="EMBL" id="NHM15011.1"/>
    </source>
</evidence>
<dbReference type="Proteomes" id="UP000636394">
    <property type="component" value="Unassembled WGS sequence"/>
</dbReference>
<feature type="transmembrane region" description="Helical" evidence="1">
    <location>
        <begin position="153"/>
        <end position="174"/>
    </location>
</feature>
<proteinExistence type="predicted"/>
<feature type="transmembrane region" description="Helical" evidence="1">
    <location>
        <begin position="96"/>
        <end position="115"/>
    </location>
</feature>
<evidence type="ECO:0000313" key="3">
    <source>
        <dbReference type="EMBL" id="QTU84259.1"/>
    </source>
</evidence>
<dbReference type="EMBL" id="WPCR01000021">
    <property type="protein sequence ID" value="NHM15011.1"/>
    <property type="molecule type" value="Genomic_DNA"/>
</dbReference>
<dbReference type="PANTHER" id="PTHR34989">
    <property type="entry name" value="PROTEIN HDED"/>
    <property type="match status" value="1"/>
</dbReference>
<sequence>MASATKSVIDMVRSNAVVQAVLYIAFGLLLVIMPSTAALTVVYLLGIFCLISGAAALISYFRKGGAQQGSAAALAIGIFYLVAALIVFLFPRPIASVFSLVLGILLFVGGIVNMVRSFNIRSLGGNAWVVMLVISGVLTVGGILIIVNPFGATTLFVTLLGVLLVAKGASDLALERLFVTIDKR</sequence>
<reference evidence="2 4" key="1">
    <citation type="submission" date="2019-11" db="EMBL/GenBank/DDBJ databases">
        <title>Eggerthellaceae novel genus isolated from the rectal contents of marmort.</title>
        <authorList>
            <person name="Zhang G."/>
        </authorList>
    </citation>
    <scope>NUCLEOTIDE SEQUENCE [LARGE SCALE GENOMIC DNA]</scope>
    <source>
        <strain evidence="4">zg-886</strain>
        <strain evidence="2">Zg-886</strain>
    </source>
</reference>
<accession>A0A9E6MQU6</accession>
<feature type="transmembrane region" description="Helical" evidence="1">
    <location>
        <begin position="72"/>
        <end position="90"/>
    </location>
</feature>
<dbReference type="InterPro" id="IPR005325">
    <property type="entry name" value="DUF308_memb"/>
</dbReference>
<feature type="transmembrane region" description="Helical" evidence="1">
    <location>
        <begin position="38"/>
        <end position="60"/>
    </location>
</feature>
<dbReference type="PANTHER" id="PTHR34989:SF1">
    <property type="entry name" value="PROTEIN HDED"/>
    <property type="match status" value="1"/>
</dbReference>
<organism evidence="3 5">
    <name type="scientific">Xiamenia xianingshaonis</name>
    <dbReference type="NCBI Taxonomy" id="2682776"/>
    <lineage>
        <taxon>Bacteria</taxon>
        <taxon>Bacillati</taxon>
        <taxon>Actinomycetota</taxon>
        <taxon>Coriobacteriia</taxon>
        <taxon>Eggerthellales</taxon>
        <taxon>Eggerthellaceae</taxon>
        <taxon>Xiamenia</taxon>
    </lineage>
</organism>
<keyword evidence="1" id="KW-0812">Transmembrane</keyword>